<dbReference type="AlphaFoldDB" id="A0A6A5ZJS9"/>
<reference evidence="3" key="1">
    <citation type="journal article" date="2020" name="Stud. Mycol.">
        <title>101 Dothideomycetes genomes: a test case for predicting lifestyles and emergence of pathogens.</title>
        <authorList>
            <person name="Haridas S."/>
            <person name="Albert R."/>
            <person name="Binder M."/>
            <person name="Bloem J."/>
            <person name="Labutti K."/>
            <person name="Salamov A."/>
            <person name="Andreopoulos B."/>
            <person name="Baker S."/>
            <person name="Barry K."/>
            <person name="Bills G."/>
            <person name="Bluhm B."/>
            <person name="Cannon C."/>
            <person name="Castanera R."/>
            <person name="Culley D."/>
            <person name="Daum C."/>
            <person name="Ezra D."/>
            <person name="Gonzalez J."/>
            <person name="Henrissat B."/>
            <person name="Kuo A."/>
            <person name="Liang C."/>
            <person name="Lipzen A."/>
            <person name="Lutzoni F."/>
            <person name="Magnuson J."/>
            <person name="Mondo S."/>
            <person name="Nolan M."/>
            <person name="Ohm R."/>
            <person name="Pangilinan J."/>
            <person name="Park H.-J."/>
            <person name="Ramirez L."/>
            <person name="Alfaro M."/>
            <person name="Sun H."/>
            <person name="Tritt A."/>
            <person name="Yoshinaga Y."/>
            <person name="Zwiers L.-H."/>
            <person name="Turgeon B."/>
            <person name="Goodwin S."/>
            <person name="Spatafora J."/>
            <person name="Crous P."/>
            <person name="Grigoriev I."/>
        </authorList>
    </citation>
    <scope>NUCLEOTIDE SEQUENCE</scope>
    <source>
        <strain evidence="3">CBS 627.86</strain>
    </source>
</reference>
<proteinExistence type="inferred from homology"/>
<dbReference type="PANTHER" id="PTHR30344:SF1">
    <property type="entry name" value="6-PHOSPHOGLUCONOLACTONASE"/>
    <property type="match status" value="1"/>
</dbReference>
<keyword evidence="2" id="KW-0732">Signal</keyword>
<dbReference type="InterPro" id="IPR015943">
    <property type="entry name" value="WD40/YVTN_repeat-like_dom_sf"/>
</dbReference>
<dbReference type="SUPFAM" id="SSF63825">
    <property type="entry name" value="YWTD domain"/>
    <property type="match status" value="1"/>
</dbReference>
<organism evidence="3 4">
    <name type="scientific">Lophiotrema nucula</name>
    <dbReference type="NCBI Taxonomy" id="690887"/>
    <lineage>
        <taxon>Eukaryota</taxon>
        <taxon>Fungi</taxon>
        <taxon>Dikarya</taxon>
        <taxon>Ascomycota</taxon>
        <taxon>Pezizomycotina</taxon>
        <taxon>Dothideomycetes</taxon>
        <taxon>Pleosporomycetidae</taxon>
        <taxon>Pleosporales</taxon>
        <taxon>Lophiotremataceae</taxon>
        <taxon>Lophiotrema</taxon>
    </lineage>
</organism>
<dbReference type="InterPro" id="IPR019405">
    <property type="entry name" value="Lactonase_7-beta_prop"/>
</dbReference>
<feature type="signal peptide" evidence="2">
    <location>
        <begin position="1"/>
        <end position="16"/>
    </location>
</feature>
<feature type="chain" id="PRO_5025604370" description="Lactonase, 7-bladed beta-propeller-domain-containing protein" evidence="2">
    <location>
        <begin position="17"/>
        <end position="365"/>
    </location>
</feature>
<comment type="similarity">
    <text evidence="1">Belongs to the cycloisomerase 2 family.</text>
</comment>
<protein>
    <recommendedName>
        <fullName evidence="5">Lactonase, 7-bladed beta-propeller-domain-containing protein</fullName>
    </recommendedName>
</protein>
<keyword evidence="4" id="KW-1185">Reference proteome</keyword>
<dbReference type="OrthoDB" id="1715191at2759"/>
<dbReference type="Proteomes" id="UP000799770">
    <property type="component" value="Unassembled WGS sequence"/>
</dbReference>
<accession>A0A6A5ZJS9</accession>
<dbReference type="GO" id="GO:0017057">
    <property type="term" value="F:6-phosphogluconolactonase activity"/>
    <property type="evidence" value="ECO:0007669"/>
    <property type="project" value="TreeGrafter"/>
</dbReference>
<name>A0A6A5ZJS9_9PLEO</name>
<dbReference type="PANTHER" id="PTHR30344">
    <property type="entry name" value="6-PHOSPHOGLUCONOLACTONASE-RELATED"/>
    <property type="match status" value="1"/>
</dbReference>
<dbReference type="EMBL" id="ML977315">
    <property type="protein sequence ID" value="KAF2119639.1"/>
    <property type="molecule type" value="Genomic_DNA"/>
</dbReference>
<gene>
    <name evidence="3" type="ORF">BDV96DRAFT_596336</name>
</gene>
<evidence type="ECO:0000313" key="3">
    <source>
        <dbReference type="EMBL" id="KAF2119639.1"/>
    </source>
</evidence>
<evidence type="ECO:0000256" key="2">
    <source>
        <dbReference type="SAM" id="SignalP"/>
    </source>
</evidence>
<dbReference type="InterPro" id="IPR050282">
    <property type="entry name" value="Cycloisomerase_2"/>
</dbReference>
<evidence type="ECO:0000256" key="1">
    <source>
        <dbReference type="ARBA" id="ARBA00005564"/>
    </source>
</evidence>
<evidence type="ECO:0008006" key="5">
    <source>
        <dbReference type="Google" id="ProtNLM"/>
    </source>
</evidence>
<evidence type="ECO:0000313" key="4">
    <source>
        <dbReference type="Proteomes" id="UP000799770"/>
    </source>
</evidence>
<dbReference type="Pfam" id="PF10282">
    <property type="entry name" value="Lactonase"/>
    <property type="match status" value="1"/>
</dbReference>
<sequence length="365" mass="38722">MKFLLVAMVLAGCGNAALHHLFVGTTDGSSLYTLELDDQLKQVSLVKNNAAAGASPSMVVHRSKQYLFGSRPSDGTVSRYGIKDDLSLTLEGTMDIPASCNTTAFTDIKLSSDVNSFDIYGSASTGNCSTLFATSTDGFYTMRSREILGDIRSLAWSPNGLHLFALDYKTHTVLNFNITDTGSPTLEDVLDNALLSNVTNPRQMISHPTGHRIYAITQDSNELLDVPLSTSDRVAKDVVAARFNVLPSTLKASDYTTQSLAISSSNSTLWTLSRSNGQSVISVFSLDPTTGAVLRAIARAAWKDVSASKNSLIAPAPFAGDIIAVSNSPLGIVAFIGLNGTTLSSYGRLDLGSDPGCCGEAVWLS</sequence>
<dbReference type="Gene3D" id="2.130.10.10">
    <property type="entry name" value="YVTN repeat-like/Quinoprotein amine dehydrogenase"/>
    <property type="match status" value="1"/>
</dbReference>